<reference evidence="3" key="2">
    <citation type="submission" date="2020-09" db="EMBL/GenBank/DDBJ databases">
        <authorList>
            <person name="Sun Q."/>
            <person name="Ohkuma M."/>
        </authorList>
    </citation>
    <scope>NUCLEOTIDE SEQUENCE</scope>
    <source>
        <strain evidence="3">JCM 4234</strain>
    </source>
</reference>
<dbReference type="AlphaFoldDB" id="A0A918LHI3"/>
<reference evidence="3" key="1">
    <citation type="journal article" date="2014" name="Int. J. Syst. Evol. Microbiol.">
        <title>Complete genome sequence of Corynebacterium casei LMG S-19264T (=DSM 44701T), isolated from a smear-ripened cheese.</title>
        <authorList>
            <consortium name="US DOE Joint Genome Institute (JGI-PGF)"/>
            <person name="Walter F."/>
            <person name="Albersmeier A."/>
            <person name="Kalinowski J."/>
            <person name="Ruckert C."/>
        </authorList>
    </citation>
    <scope>NUCLEOTIDE SEQUENCE</scope>
    <source>
        <strain evidence="3">JCM 4234</strain>
    </source>
</reference>
<evidence type="ECO:0000259" key="2">
    <source>
        <dbReference type="Pfam" id="PF05239"/>
    </source>
</evidence>
<keyword evidence="4" id="KW-1185">Reference proteome</keyword>
<evidence type="ECO:0000313" key="3">
    <source>
        <dbReference type="EMBL" id="GGS48011.1"/>
    </source>
</evidence>
<dbReference type="InterPro" id="IPR011033">
    <property type="entry name" value="PRC_barrel-like_sf"/>
</dbReference>
<accession>A0A918LHI3</accession>
<feature type="region of interest" description="Disordered" evidence="1">
    <location>
        <begin position="68"/>
        <end position="98"/>
    </location>
</feature>
<comment type="caution">
    <text evidence="3">The sequence shown here is derived from an EMBL/GenBank/DDBJ whole genome shotgun (WGS) entry which is preliminary data.</text>
</comment>
<name>A0A918LHI3_STRGD</name>
<evidence type="ECO:0000256" key="1">
    <source>
        <dbReference type="SAM" id="MobiDB-lite"/>
    </source>
</evidence>
<gene>
    <name evidence="3" type="ORF">GCM10010238_42070</name>
</gene>
<dbReference type="Pfam" id="PF05239">
    <property type="entry name" value="PRC"/>
    <property type="match status" value="2"/>
</dbReference>
<dbReference type="InterPro" id="IPR027275">
    <property type="entry name" value="PRC-brl_dom"/>
</dbReference>
<dbReference type="SUPFAM" id="SSF50346">
    <property type="entry name" value="PRC-barrel domain"/>
    <property type="match status" value="2"/>
</dbReference>
<protein>
    <recommendedName>
        <fullName evidence="2">PRC-barrel domain-containing protein</fullName>
    </recommendedName>
</protein>
<organism evidence="3 4">
    <name type="scientific">Streptomyces griseoviridis</name>
    <dbReference type="NCBI Taxonomy" id="45398"/>
    <lineage>
        <taxon>Bacteria</taxon>
        <taxon>Bacillati</taxon>
        <taxon>Actinomycetota</taxon>
        <taxon>Actinomycetes</taxon>
        <taxon>Kitasatosporales</taxon>
        <taxon>Streptomycetaceae</taxon>
        <taxon>Streptomyces</taxon>
    </lineage>
</organism>
<proteinExistence type="predicted"/>
<feature type="domain" description="PRC-barrel" evidence="2">
    <location>
        <begin position="80"/>
        <end position="120"/>
    </location>
</feature>
<feature type="compositionally biased region" description="Basic and acidic residues" evidence="1">
    <location>
        <begin position="81"/>
        <end position="98"/>
    </location>
</feature>
<evidence type="ECO:0000313" key="4">
    <source>
        <dbReference type="Proteomes" id="UP000653493"/>
    </source>
</evidence>
<sequence length="138" mass="14717">MTFFSELRGLPVLTVTDAAELGEVRSLTVDAASGTVTHLRVRGRRPRRETVLPWAAVHAVGPDAVLVRSADPADPAPPPHDPVDRRVLTDAGDERGTVRDLAFDPGTGRMRSVVTTLGEIPADRLLGLGDHALMIRAG</sequence>
<feature type="domain" description="PRC-barrel" evidence="2">
    <location>
        <begin position="3"/>
        <end position="68"/>
    </location>
</feature>
<dbReference type="Proteomes" id="UP000653493">
    <property type="component" value="Unassembled WGS sequence"/>
</dbReference>
<dbReference type="EMBL" id="BMSL01000012">
    <property type="protein sequence ID" value="GGS48011.1"/>
    <property type="molecule type" value="Genomic_DNA"/>
</dbReference>
<dbReference type="Gene3D" id="2.30.30.240">
    <property type="entry name" value="PRC-barrel domain"/>
    <property type="match status" value="1"/>
</dbReference>